<keyword evidence="2" id="KW-0732">Signal</keyword>
<evidence type="ECO:0000256" key="1">
    <source>
        <dbReference type="SAM" id="Coils"/>
    </source>
</evidence>
<dbReference type="OrthoDB" id="4401286at2759"/>
<gene>
    <name evidence="3" type="ORF">P875_00108751</name>
</gene>
<evidence type="ECO:0000256" key="2">
    <source>
        <dbReference type="SAM" id="SignalP"/>
    </source>
</evidence>
<feature type="chain" id="PRO_5002443380" description="Apple domain-containing protein" evidence="2">
    <location>
        <begin position="21"/>
        <end position="397"/>
    </location>
</feature>
<evidence type="ECO:0000313" key="4">
    <source>
        <dbReference type="Proteomes" id="UP000033540"/>
    </source>
</evidence>
<evidence type="ECO:0000313" key="3">
    <source>
        <dbReference type="EMBL" id="KJK67966.1"/>
    </source>
</evidence>
<comment type="caution">
    <text evidence="3">The sequence shown here is derived from an EMBL/GenBank/DDBJ whole genome shotgun (WGS) entry which is preliminary data.</text>
</comment>
<feature type="coiled-coil region" evidence="1">
    <location>
        <begin position="129"/>
        <end position="181"/>
    </location>
</feature>
<sequence>MPSKPNLIFLTLLASSNVLANQCFSANSETPKENFLKCCTGTSGGMGVVAGYDFDYMCNKYPSAYEPGQRGFKTAQACAEHCVTDPQCKASVWRASSKLCAKVTATSYEAVSGDGWLLVEKSEKSDKLSDDCQGQIDSATKEYKEKEAKCQKENGACGEKIARYESEKLRSEKNLDECQSSKDALLQENRNSLEKTMQCESKKTVLESQLDQCQKDQAAETTKCNEKFQQCEAEKAFAANQCEKDRREAEDKCTQEKGALEERIKTQKCTGKCQVGHTTASTVDRILSSPKREAFISDLKALTVFILDDYQLEDSKEEVRKFTSRYELDFKLWGHDSRYITGLSQAEGRAIWEDKSAPLLDRARGWESELANHLNGKWWMTWYDVARFLGDLLEYVE</sequence>
<proteinExistence type="predicted"/>
<dbReference type="Proteomes" id="UP000033540">
    <property type="component" value="Unassembled WGS sequence"/>
</dbReference>
<accession>A0A0F0ILF8</accession>
<dbReference type="EMBL" id="JZEE01000154">
    <property type="protein sequence ID" value="KJK67966.1"/>
    <property type="molecule type" value="Genomic_DNA"/>
</dbReference>
<dbReference type="AlphaFoldDB" id="A0A0F0ILF8"/>
<organism evidence="3 4">
    <name type="scientific">Aspergillus parasiticus (strain ATCC 56775 / NRRL 5862 / SRRC 143 / SU-1)</name>
    <dbReference type="NCBI Taxonomy" id="1403190"/>
    <lineage>
        <taxon>Eukaryota</taxon>
        <taxon>Fungi</taxon>
        <taxon>Dikarya</taxon>
        <taxon>Ascomycota</taxon>
        <taxon>Pezizomycotina</taxon>
        <taxon>Eurotiomycetes</taxon>
        <taxon>Eurotiomycetidae</taxon>
        <taxon>Eurotiales</taxon>
        <taxon>Aspergillaceae</taxon>
        <taxon>Aspergillus</taxon>
        <taxon>Aspergillus subgen. Circumdati</taxon>
    </lineage>
</organism>
<evidence type="ECO:0008006" key="5">
    <source>
        <dbReference type="Google" id="ProtNLM"/>
    </source>
</evidence>
<dbReference type="STRING" id="1403190.A0A0F0ILF8"/>
<name>A0A0F0ILF8_ASPPU</name>
<feature type="signal peptide" evidence="2">
    <location>
        <begin position="1"/>
        <end position="20"/>
    </location>
</feature>
<keyword evidence="1" id="KW-0175">Coiled coil</keyword>
<reference evidence="3 4" key="1">
    <citation type="submission" date="2015-02" db="EMBL/GenBank/DDBJ databases">
        <title>Draft genome sequence of Aspergillus parasiticus SU-1.</title>
        <authorList>
            <person name="Yu J."/>
            <person name="Fedorova N."/>
            <person name="Yin Y."/>
            <person name="Losada L."/>
            <person name="Zafar N."/>
            <person name="Taujale R."/>
            <person name="Ehrlich K.C."/>
            <person name="Bhatnagar D."/>
            <person name="Cleveland T.E."/>
            <person name="Bennett J.W."/>
            <person name="Nierman W.C."/>
        </authorList>
    </citation>
    <scope>NUCLEOTIDE SEQUENCE [LARGE SCALE GENOMIC DNA]</scope>
    <source>
        <strain evidence="4">ATCC 56775 / NRRL 5862 / SRRC 143 / SU-1</strain>
    </source>
</reference>
<protein>
    <recommendedName>
        <fullName evidence="5">Apple domain-containing protein</fullName>
    </recommendedName>
</protein>